<dbReference type="Pfam" id="PF14081">
    <property type="entry name" value="DUF4262"/>
    <property type="match status" value="1"/>
</dbReference>
<name>A0ABR4W8R4_9GAMM</name>
<keyword evidence="2" id="KW-1185">Reference proteome</keyword>
<dbReference type="InterPro" id="IPR025358">
    <property type="entry name" value="DUF4262"/>
</dbReference>
<evidence type="ECO:0000313" key="1">
    <source>
        <dbReference type="EMBL" id="KGD59803.1"/>
    </source>
</evidence>
<proteinExistence type="predicted"/>
<dbReference type="Proteomes" id="UP000029443">
    <property type="component" value="Unassembled WGS sequence"/>
</dbReference>
<accession>A0ABR4W8R4</accession>
<gene>
    <name evidence="1" type="ORF">T9A_03185</name>
</gene>
<organism evidence="1 2">
    <name type="scientific">Alcanivorax jadensis T9</name>
    <dbReference type="NCBI Taxonomy" id="1177181"/>
    <lineage>
        <taxon>Bacteria</taxon>
        <taxon>Pseudomonadati</taxon>
        <taxon>Pseudomonadota</taxon>
        <taxon>Gammaproteobacteria</taxon>
        <taxon>Oceanospirillales</taxon>
        <taxon>Alcanivoracaceae</taxon>
        <taxon>Alcanivorax</taxon>
    </lineage>
</organism>
<dbReference type="RefSeq" id="WP_035250498.1">
    <property type="nucleotide sequence ID" value="NZ_ARXU01000018.1"/>
</dbReference>
<sequence length="176" mass="19970">MFLDEMPGTFRYPAPEDAQDKDLLADIQRKGWHHFAVAGGDGQPGFTFSVGHFLNLNHPELIVLGLKDSLASRLLDSAAVRIRGLNKPYQPYRLYNDIADGLEVMFLPVAFPHYKEYLGFANWFYQSLPAPYPALQMVWPDTKGVFPWQPGYDARFHRAQPLLGVPPASPLTQNRR</sequence>
<reference evidence="1 2" key="1">
    <citation type="submission" date="2012-09" db="EMBL/GenBank/DDBJ databases">
        <title>Genome Sequence of alkane-degrading Bacterium Alcanivorax jadensis T9.</title>
        <authorList>
            <person name="Lai Q."/>
            <person name="Shao Z."/>
        </authorList>
    </citation>
    <scope>NUCLEOTIDE SEQUENCE [LARGE SCALE GENOMIC DNA]</scope>
    <source>
        <strain evidence="1 2">T9</strain>
    </source>
</reference>
<protein>
    <recommendedName>
        <fullName evidence="3">DUF4262 domain-containing protein</fullName>
    </recommendedName>
</protein>
<dbReference type="EMBL" id="ARXU01000018">
    <property type="protein sequence ID" value="KGD59803.1"/>
    <property type="molecule type" value="Genomic_DNA"/>
</dbReference>
<evidence type="ECO:0000313" key="2">
    <source>
        <dbReference type="Proteomes" id="UP000029443"/>
    </source>
</evidence>
<evidence type="ECO:0008006" key="3">
    <source>
        <dbReference type="Google" id="ProtNLM"/>
    </source>
</evidence>
<comment type="caution">
    <text evidence="1">The sequence shown here is derived from an EMBL/GenBank/DDBJ whole genome shotgun (WGS) entry which is preliminary data.</text>
</comment>